<sequence length="456" mass="50641">MDDEGLQSTSDLINASEHFFGPTLPSKREKFGGPSETETVVHAGTVGPHKTAPTPPEVARMSHLQAEWSARDPSSDRDNDQGTWSAVVSRGTWRKAIAPAPLAKQAGKENIKITTVILRPRERIKVSDISPRDLKSGIAKTTGDFTYERGYQIRVQNFTNTVAVDIWQPHLVDHFLDLTSINTPTKDIPIQAFHAVGGDQVRGVIYGIDPNEDPEQLLPNLASTTHWILAARPMGKNSKTTLVTFEGNRIPRRVWYHNIVRRVFLYRPKAVLSPRWGSGAPLHGNLVLYSGTAMDSLAKSTEPGRAILRHIGYDTDSLPQIPLLSLEETTIQLTTLAPLPRNMGKDYEARRQHRAREHEVFVKDCTVDTTNFISLASQDDEDTQTTRHPLSLESATGVSPDSKLRWSTLSGDAQRQSVFAEVSSADYHISFVLQTSKNGRVPKANKQTERQCFSPS</sequence>
<accession>A0AC60NXS5</accession>
<reference evidence="1 2" key="1">
    <citation type="journal article" date="2020" name="Cell">
        <title>Large-Scale Comparative Analyses of Tick Genomes Elucidate Their Genetic Diversity and Vector Capacities.</title>
        <authorList>
            <consortium name="Tick Genome and Microbiome Consortium (TIGMIC)"/>
            <person name="Jia N."/>
            <person name="Wang J."/>
            <person name="Shi W."/>
            <person name="Du L."/>
            <person name="Sun Y."/>
            <person name="Zhan W."/>
            <person name="Jiang J.F."/>
            <person name="Wang Q."/>
            <person name="Zhang B."/>
            <person name="Ji P."/>
            <person name="Bell-Sakyi L."/>
            <person name="Cui X.M."/>
            <person name="Yuan T.T."/>
            <person name="Jiang B.G."/>
            <person name="Yang W.F."/>
            <person name="Lam T.T."/>
            <person name="Chang Q.C."/>
            <person name="Ding S.J."/>
            <person name="Wang X.J."/>
            <person name="Zhu J.G."/>
            <person name="Ruan X.D."/>
            <person name="Zhao L."/>
            <person name="Wei J.T."/>
            <person name="Ye R.Z."/>
            <person name="Que T.C."/>
            <person name="Du C.H."/>
            <person name="Zhou Y.H."/>
            <person name="Cheng J.X."/>
            <person name="Dai P.F."/>
            <person name="Guo W.B."/>
            <person name="Han X.H."/>
            <person name="Huang E.J."/>
            <person name="Li L.F."/>
            <person name="Wei W."/>
            <person name="Gao Y.C."/>
            <person name="Liu J.Z."/>
            <person name="Shao H.Z."/>
            <person name="Wang X."/>
            <person name="Wang C.C."/>
            <person name="Yang T.C."/>
            <person name="Huo Q.B."/>
            <person name="Li W."/>
            <person name="Chen H.Y."/>
            <person name="Chen S.E."/>
            <person name="Zhou L.G."/>
            <person name="Ni X.B."/>
            <person name="Tian J.H."/>
            <person name="Sheng Y."/>
            <person name="Liu T."/>
            <person name="Pan Y.S."/>
            <person name="Xia L.Y."/>
            <person name="Li J."/>
            <person name="Zhao F."/>
            <person name="Cao W.C."/>
        </authorList>
    </citation>
    <scope>NUCLEOTIDE SEQUENCE [LARGE SCALE GENOMIC DNA]</scope>
    <source>
        <strain evidence="1">Iper-2018</strain>
    </source>
</reference>
<evidence type="ECO:0000313" key="1">
    <source>
        <dbReference type="EMBL" id="KAG0411968.1"/>
    </source>
</evidence>
<keyword evidence="2" id="KW-1185">Reference proteome</keyword>
<protein>
    <submittedName>
        <fullName evidence="1">Uncharacterized protein</fullName>
    </submittedName>
</protein>
<gene>
    <name evidence="1" type="ORF">HPB47_010903</name>
</gene>
<proteinExistence type="predicted"/>
<organism evidence="1 2">
    <name type="scientific">Ixodes persulcatus</name>
    <name type="common">Taiga tick</name>
    <dbReference type="NCBI Taxonomy" id="34615"/>
    <lineage>
        <taxon>Eukaryota</taxon>
        <taxon>Metazoa</taxon>
        <taxon>Ecdysozoa</taxon>
        <taxon>Arthropoda</taxon>
        <taxon>Chelicerata</taxon>
        <taxon>Arachnida</taxon>
        <taxon>Acari</taxon>
        <taxon>Parasitiformes</taxon>
        <taxon>Ixodida</taxon>
        <taxon>Ixodoidea</taxon>
        <taxon>Ixodidae</taxon>
        <taxon>Ixodinae</taxon>
        <taxon>Ixodes</taxon>
    </lineage>
</organism>
<dbReference type="EMBL" id="JABSTQ010011388">
    <property type="protein sequence ID" value="KAG0411968.1"/>
    <property type="molecule type" value="Genomic_DNA"/>
</dbReference>
<name>A0AC60NXS5_IXOPE</name>
<comment type="caution">
    <text evidence="1">The sequence shown here is derived from an EMBL/GenBank/DDBJ whole genome shotgun (WGS) entry which is preliminary data.</text>
</comment>
<evidence type="ECO:0000313" key="2">
    <source>
        <dbReference type="Proteomes" id="UP000805193"/>
    </source>
</evidence>
<dbReference type="Proteomes" id="UP000805193">
    <property type="component" value="Unassembled WGS sequence"/>
</dbReference>